<dbReference type="Gene3D" id="3.30.420.10">
    <property type="entry name" value="Ribonuclease H-like superfamily/Ribonuclease H"/>
    <property type="match status" value="1"/>
</dbReference>
<evidence type="ECO:0000313" key="6">
    <source>
        <dbReference type="Proteomes" id="UP000192257"/>
    </source>
</evidence>
<feature type="domain" description="RNase H type-1" evidence="4">
    <location>
        <begin position="335"/>
        <end position="476"/>
    </location>
</feature>
<keyword evidence="1" id="KW-0863">Zinc-finger</keyword>
<dbReference type="RefSeq" id="XP_028883014.1">
    <property type="nucleotide sequence ID" value="XM_029025604.1"/>
</dbReference>
<evidence type="ECO:0000256" key="1">
    <source>
        <dbReference type="PROSITE-ProRule" id="PRU00042"/>
    </source>
</evidence>
<dbReference type="SMART" id="SM00355">
    <property type="entry name" value="ZnF_C2H2"/>
    <property type="match status" value="2"/>
</dbReference>
<protein>
    <submittedName>
        <fullName evidence="5">L1Tco protein</fullName>
    </submittedName>
</protein>
<dbReference type="Gene3D" id="3.30.160.60">
    <property type="entry name" value="Classic Zinc Finger"/>
    <property type="match status" value="1"/>
</dbReference>
<gene>
    <name evidence="5" type="ORF">TM35_000141590</name>
</gene>
<feature type="compositionally biased region" description="Low complexity" evidence="2">
    <location>
        <begin position="593"/>
        <end position="604"/>
    </location>
</feature>
<dbReference type="GO" id="GO:0003676">
    <property type="term" value="F:nucleic acid binding"/>
    <property type="evidence" value="ECO:0007669"/>
    <property type="project" value="InterPro"/>
</dbReference>
<organism evidence="5 6">
    <name type="scientific">Trypanosoma theileri</name>
    <dbReference type="NCBI Taxonomy" id="67003"/>
    <lineage>
        <taxon>Eukaryota</taxon>
        <taxon>Discoba</taxon>
        <taxon>Euglenozoa</taxon>
        <taxon>Kinetoplastea</taxon>
        <taxon>Metakinetoplastina</taxon>
        <taxon>Trypanosomatida</taxon>
        <taxon>Trypanosomatidae</taxon>
        <taxon>Trypanosoma</taxon>
    </lineage>
</organism>
<feature type="region of interest" description="Disordered" evidence="2">
    <location>
        <begin position="587"/>
        <end position="611"/>
    </location>
</feature>
<dbReference type="GO" id="GO:0004523">
    <property type="term" value="F:RNA-DNA hybrid ribonuclease activity"/>
    <property type="evidence" value="ECO:0007669"/>
    <property type="project" value="InterPro"/>
</dbReference>
<dbReference type="PROSITE" id="PS50879">
    <property type="entry name" value="RNASE_H_1"/>
    <property type="match status" value="1"/>
</dbReference>
<evidence type="ECO:0000256" key="2">
    <source>
        <dbReference type="SAM" id="MobiDB-lite"/>
    </source>
</evidence>
<dbReference type="InterPro" id="IPR013087">
    <property type="entry name" value="Znf_C2H2_type"/>
</dbReference>
<feature type="region of interest" description="Disordered" evidence="2">
    <location>
        <begin position="675"/>
        <end position="705"/>
    </location>
</feature>
<dbReference type="AlphaFoldDB" id="A0A1X0NWN5"/>
<reference evidence="5 6" key="1">
    <citation type="submission" date="2017-03" db="EMBL/GenBank/DDBJ databases">
        <title>An alternative strategy for trypanosome survival in the mammalian bloodstream revealed through genome and transcriptome analysis of the ubiquitous bovine parasite Trypanosoma (Megatrypanum) theileri.</title>
        <authorList>
            <person name="Kelly S."/>
            <person name="Ivens A."/>
            <person name="Mott A."/>
            <person name="O'Neill E."/>
            <person name="Emms D."/>
            <person name="Macleod O."/>
            <person name="Voorheis P."/>
            <person name="Matthews J."/>
            <person name="Matthews K."/>
            <person name="Carrington M."/>
        </authorList>
    </citation>
    <scope>NUCLEOTIDE SEQUENCE [LARGE SCALE GENOMIC DNA]</scope>
    <source>
        <strain evidence="5">Edinburgh</strain>
    </source>
</reference>
<evidence type="ECO:0000259" key="4">
    <source>
        <dbReference type="PROSITE" id="PS50879"/>
    </source>
</evidence>
<proteinExistence type="predicted"/>
<keyword evidence="1" id="KW-0479">Metal-binding</keyword>
<feature type="compositionally biased region" description="Polar residues" evidence="2">
    <location>
        <begin position="693"/>
        <end position="703"/>
    </location>
</feature>
<evidence type="ECO:0000259" key="3">
    <source>
        <dbReference type="PROSITE" id="PS50157"/>
    </source>
</evidence>
<dbReference type="GeneID" id="39985384"/>
<feature type="domain" description="C2H2-type" evidence="3">
    <location>
        <begin position="617"/>
        <end position="644"/>
    </location>
</feature>
<dbReference type="EMBL" id="NBCO01000014">
    <property type="protein sequence ID" value="ORC88948.1"/>
    <property type="molecule type" value="Genomic_DNA"/>
</dbReference>
<comment type="caution">
    <text evidence="5">The sequence shown here is derived from an EMBL/GenBank/DDBJ whole genome shotgun (WGS) entry which is preliminary data.</text>
</comment>
<dbReference type="SUPFAM" id="SSF53098">
    <property type="entry name" value="Ribonuclease H-like"/>
    <property type="match status" value="1"/>
</dbReference>
<name>A0A1X0NWN5_9TRYP</name>
<keyword evidence="1" id="KW-0862">Zinc</keyword>
<dbReference type="OrthoDB" id="278217at2759"/>
<dbReference type="InterPro" id="IPR012337">
    <property type="entry name" value="RNaseH-like_sf"/>
</dbReference>
<sequence>FSLYVHPLLNLLNDSAEISADMYADDLSIIIKGQSREEAIPKANLVLRQLHEWSIQNDLLVNPLKCEAAWFTMSTHTEDDRDPDDKHKLIYNGHVIPVSTMGSTHLPKLLGIPLDPRLSFNTAANAQSAATSTRIAQLKCVAHKSAGPRPHDMRTFVIGYGSSKLLYGSELTWALSDDSAKNVLMRTQASLARIVSGVPSTTDPESALLEANMMPLHIIALRARFALFERVRACCKDWYHRPPPEPPPRKGFRISPISRRDLYSLVDSLMMENGINQHSTREVRFFHTSIPPWSVHLASNVTFGLEVFYDRSLTDDKAITQAKQSASMAALQVHAYRRWVVSTDGGVSHPQSAGVALLFQSFANLSTIDRVSINCGCVPCSYRTEASAVLLALDKLVLPRIKEKDKTLLIVTDSQSLLAALNKGPLSQTDYTEDQIWTRLIKLTLNGWSIHLQFCYSHCGVEMNELADKYATKCMETGQYTESDVKPLWHTDLETLLVRRLKEQWKESLRTDTHRYSLCGDRSADLSGTDLITGNLLTRSELVHLARARCGESEFFGRLFWSVRDCLPTCRLCNRTPEQSAALLRDTQLSEDNTNSQTSSLQQSRTVPGVPVNRREEPCPYCDKVYRGFSNLKLHCKQHHSDQPAPTAQLKCDFCDEVYDNRRSAAQHRMRCALNPSGLHSRNSGPRRRSHLPTHQPSTTLTQHGPMETLHHILYECPEARSFLDELHILQDIQAEKYSMWQFLHSKKLLTLLQRLFGLVIEKDGYTRR</sequence>
<dbReference type="InterPro" id="IPR002156">
    <property type="entry name" value="RNaseH_domain"/>
</dbReference>
<dbReference type="InterPro" id="IPR036236">
    <property type="entry name" value="Znf_C2H2_sf"/>
</dbReference>
<dbReference type="Proteomes" id="UP000192257">
    <property type="component" value="Unassembled WGS sequence"/>
</dbReference>
<feature type="non-terminal residue" evidence="5">
    <location>
        <position position="1"/>
    </location>
</feature>
<dbReference type="GO" id="GO:0008270">
    <property type="term" value="F:zinc ion binding"/>
    <property type="evidence" value="ECO:0007669"/>
    <property type="project" value="UniProtKB-KW"/>
</dbReference>
<accession>A0A1X0NWN5</accession>
<dbReference type="VEuPathDB" id="TriTrypDB:TM35_000141590"/>
<dbReference type="SUPFAM" id="SSF57667">
    <property type="entry name" value="beta-beta-alpha zinc fingers"/>
    <property type="match status" value="1"/>
</dbReference>
<keyword evidence="6" id="KW-1185">Reference proteome</keyword>
<dbReference type="PROSITE" id="PS50157">
    <property type="entry name" value="ZINC_FINGER_C2H2_2"/>
    <property type="match status" value="1"/>
</dbReference>
<dbReference type="PROSITE" id="PS00028">
    <property type="entry name" value="ZINC_FINGER_C2H2_1"/>
    <property type="match status" value="1"/>
</dbReference>
<dbReference type="InterPro" id="IPR036397">
    <property type="entry name" value="RNaseH_sf"/>
</dbReference>
<evidence type="ECO:0000313" key="5">
    <source>
        <dbReference type="EMBL" id="ORC88948.1"/>
    </source>
</evidence>